<organism evidence="1 2">
    <name type="scientific">Dallia pectoralis</name>
    <name type="common">Alaska blackfish</name>
    <dbReference type="NCBI Taxonomy" id="75939"/>
    <lineage>
        <taxon>Eukaryota</taxon>
        <taxon>Metazoa</taxon>
        <taxon>Chordata</taxon>
        <taxon>Craniata</taxon>
        <taxon>Vertebrata</taxon>
        <taxon>Euteleostomi</taxon>
        <taxon>Actinopterygii</taxon>
        <taxon>Neopterygii</taxon>
        <taxon>Teleostei</taxon>
        <taxon>Protacanthopterygii</taxon>
        <taxon>Esociformes</taxon>
        <taxon>Umbridae</taxon>
        <taxon>Dallia</taxon>
    </lineage>
</organism>
<accession>A0ACC2EZ25</accession>
<evidence type="ECO:0000313" key="1">
    <source>
        <dbReference type="EMBL" id="KAJ7984413.1"/>
    </source>
</evidence>
<keyword evidence="2" id="KW-1185">Reference proteome</keyword>
<proteinExistence type="predicted"/>
<protein>
    <submittedName>
        <fullName evidence="1">Uncharacterized protein</fullName>
    </submittedName>
</protein>
<dbReference type="Proteomes" id="UP001157502">
    <property type="component" value="Chromosome 37"/>
</dbReference>
<dbReference type="EMBL" id="CM055764">
    <property type="protein sequence ID" value="KAJ7984413.1"/>
    <property type="molecule type" value="Genomic_DNA"/>
</dbReference>
<gene>
    <name evidence="1" type="ORF">DPEC_G00354580</name>
</gene>
<comment type="caution">
    <text evidence="1">The sequence shown here is derived from an EMBL/GenBank/DDBJ whole genome shotgun (WGS) entry which is preliminary data.</text>
</comment>
<sequence>MIEPFESIYHSRRTPDNCEWNPQRVGSEIGQDNRGTITWETERFENGLPSQFPVQPSAHLSHCLVVFSDGGCIGLSKHQAKTAHAAR</sequence>
<name>A0ACC2EZ25_DALPE</name>
<reference evidence="1" key="1">
    <citation type="submission" date="2021-05" db="EMBL/GenBank/DDBJ databases">
        <authorList>
            <person name="Pan Q."/>
            <person name="Jouanno E."/>
            <person name="Zahm M."/>
            <person name="Klopp C."/>
            <person name="Cabau C."/>
            <person name="Louis A."/>
            <person name="Berthelot C."/>
            <person name="Parey E."/>
            <person name="Roest Crollius H."/>
            <person name="Montfort J."/>
            <person name="Robinson-Rechavi M."/>
            <person name="Bouchez O."/>
            <person name="Lampietro C."/>
            <person name="Lopez Roques C."/>
            <person name="Donnadieu C."/>
            <person name="Postlethwait J."/>
            <person name="Bobe J."/>
            <person name="Dillon D."/>
            <person name="Chandos A."/>
            <person name="von Hippel F."/>
            <person name="Guiguen Y."/>
        </authorList>
    </citation>
    <scope>NUCLEOTIDE SEQUENCE</scope>
    <source>
        <strain evidence="1">YG-Jan2019</strain>
    </source>
</reference>
<evidence type="ECO:0000313" key="2">
    <source>
        <dbReference type="Proteomes" id="UP001157502"/>
    </source>
</evidence>